<feature type="transmembrane region" description="Helical" evidence="9">
    <location>
        <begin position="450"/>
        <end position="468"/>
    </location>
</feature>
<feature type="transmembrane region" description="Helical" evidence="9">
    <location>
        <begin position="480"/>
        <end position="502"/>
    </location>
</feature>
<evidence type="ECO:0000256" key="7">
    <source>
        <dbReference type="ARBA" id="ARBA00023136"/>
    </source>
</evidence>
<evidence type="ECO:0000256" key="5">
    <source>
        <dbReference type="ARBA" id="ARBA00022692"/>
    </source>
</evidence>
<evidence type="ECO:0000256" key="1">
    <source>
        <dbReference type="ARBA" id="ARBA00004651"/>
    </source>
</evidence>
<feature type="transmembrane region" description="Helical" evidence="9">
    <location>
        <begin position="231"/>
        <end position="252"/>
    </location>
</feature>
<keyword evidence="6 9" id="KW-1133">Transmembrane helix</keyword>
<dbReference type="RefSeq" id="WP_006213206.1">
    <property type="nucleotide sequence ID" value="NZ_ANHZ02000001.1"/>
</dbReference>
<feature type="transmembrane region" description="Helical" evidence="9">
    <location>
        <begin position="148"/>
        <end position="168"/>
    </location>
</feature>
<dbReference type="GO" id="GO:0022857">
    <property type="term" value="F:transmembrane transporter activity"/>
    <property type="evidence" value="ECO:0007669"/>
    <property type="project" value="InterPro"/>
</dbReference>
<dbReference type="InterPro" id="IPR000060">
    <property type="entry name" value="BCCT_transptr"/>
</dbReference>
<protein>
    <submittedName>
        <fullName evidence="10">Ectoine, glycine betaine and proline transport system membrane protein</fullName>
    </submittedName>
</protein>
<dbReference type="GO" id="GO:0005886">
    <property type="term" value="C:plasma membrane"/>
    <property type="evidence" value="ECO:0007669"/>
    <property type="project" value="UniProtKB-SubCell"/>
</dbReference>
<keyword evidence="3" id="KW-0813">Transport</keyword>
<feature type="transmembrane region" description="Helical" evidence="9">
    <location>
        <begin position="412"/>
        <end position="438"/>
    </location>
</feature>
<keyword evidence="11" id="KW-1185">Reference proteome</keyword>
<dbReference type="PANTHER" id="PTHR30047:SF7">
    <property type="entry name" value="HIGH-AFFINITY CHOLINE TRANSPORT PROTEIN"/>
    <property type="match status" value="1"/>
</dbReference>
<comment type="similarity">
    <text evidence="2">Belongs to the BCCT transporter (TC 2.A.15) family.</text>
</comment>
<sequence length="588" mass="64236">MLTRLHDRLGLRTSPQIFFSTSGFVVVFAIIMVVFPDGVAGIFGSLAAWITANLGWFYVTAITCMLIFAFSLAMSRYGRIKLGDDDAEPEYSGLAWFGMLFAAGVGAVLMFWGVAEPVTHYADPPMYGVEPQSVQAASDALGIANFHFGLHMWGIFIVPGLAFAYFTYKRKLPPRVSSSFQPLLGDGIHGPIGKTIDSVAVIATIFGLAVSIGQGAMQINGGLDVMYGIPMSGWLQALIVAVITAAALVSVVAGMDKGVKRLSYANIFLAIALLLYLLMFGATTEVLKGTVESAGRYLAMLPTLSFFNTAWGESDWTGTWTVFYFAWTATWAPFVGMFIAKISRGRTIREFVIAVLIIPSLFVLCWIGIMGVNAFRIQRESGNLVETIVDEGNVPASLFEFLGHFPLLELTAVVALVLITVFFITSLDSGALVLDAMASGHEDEAPVRQRVFWTLAVGAICVSLLLGAGEDALAALQEVIKVIGLPITAMMFVQALMVIQAVREDFGGARPIRTRQWKQVLPLEEYHRRSQDDDVDMSEYTMRPDFEPGTEPEYETHQPRTWRTERGATGQLPAVQPGDLQRSARDQD</sequence>
<evidence type="ECO:0000313" key="11">
    <source>
        <dbReference type="Proteomes" id="UP000009877"/>
    </source>
</evidence>
<keyword evidence="5 9" id="KW-0812">Transmembrane</keyword>
<evidence type="ECO:0000313" key="10">
    <source>
        <dbReference type="EMBL" id="EME37863.1"/>
    </source>
</evidence>
<feature type="transmembrane region" description="Helical" evidence="9">
    <location>
        <begin position="199"/>
        <end position="219"/>
    </location>
</feature>
<feature type="transmembrane region" description="Helical" evidence="9">
    <location>
        <begin position="56"/>
        <end position="74"/>
    </location>
</feature>
<evidence type="ECO:0000256" key="9">
    <source>
        <dbReference type="SAM" id="Phobius"/>
    </source>
</evidence>
<gene>
    <name evidence="10" type="ORF">C884_00058</name>
</gene>
<feature type="transmembrane region" description="Helical" evidence="9">
    <location>
        <begin position="21"/>
        <end position="50"/>
    </location>
</feature>
<keyword evidence="4" id="KW-1003">Cell membrane</keyword>
<evidence type="ECO:0000256" key="8">
    <source>
        <dbReference type="SAM" id="MobiDB-lite"/>
    </source>
</evidence>
<comment type="caution">
    <text evidence="10">The sequence shown here is derived from an EMBL/GenBank/DDBJ whole genome shotgun (WGS) entry which is preliminary data.</text>
</comment>
<feature type="transmembrane region" description="Helical" evidence="9">
    <location>
        <begin position="351"/>
        <end position="375"/>
    </location>
</feature>
<name>M2XYK8_9MICC</name>
<dbReference type="AlphaFoldDB" id="M2XYK8"/>
<evidence type="ECO:0000256" key="2">
    <source>
        <dbReference type="ARBA" id="ARBA00005658"/>
    </source>
</evidence>
<feature type="transmembrane region" description="Helical" evidence="9">
    <location>
        <begin position="94"/>
        <end position="115"/>
    </location>
</feature>
<keyword evidence="7 9" id="KW-0472">Membrane</keyword>
<evidence type="ECO:0000256" key="6">
    <source>
        <dbReference type="ARBA" id="ARBA00022989"/>
    </source>
</evidence>
<dbReference type="EMBL" id="ANHZ02000001">
    <property type="protein sequence ID" value="EME37863.1"/>
    <property type="molecule type" value="Genomic_DNA"/>
</dbReference>
<feature type="region of interest" description="Disordered" evidence="8">
    <location>
        <begin position="528"/>
        <end position="588"/>
    </location>
</feature>
<feature type="compositionally biased region" description="Basic and acidic residues" evidence="8">
    <location>
        <begin position="554"/>
        <end position="566"/>
    </location>
</feature>
<evidence type="ECO:0000256" key="4">
    <source>
        <dbReference type="ARBA" id="ARBA00022475"/>
    </source>
</evidence>
<dbReference type="Pfam" id="PF02028">
    <property type="entry name" value="BCCT"/>
    <property type="match status" value="1"/>
</dbReference>
<feature type="transmembrane region" description="Helical" evidence="9">
    <location>
        <begin position="264"/>
        <end position="282"/>
    </location>
</feature>
<dbReference type="Proteomes" id="UP000009877">
    <property type="component" value="Unassembled WGS sequence"/>
</dbReference>
<proteinExistence type="inferred from homology"/>
<accession>M2XYK8</accession>
<dbReference type="NCBIfam" id="TIGR00842">
    <property type="entry name" value="bcct"/>
    <property type="match status" value="1"/>
</dbReference>
<dbReference type="STRING" id="71999.KPaMU14_06035"/>
<evidence type="ECO:0000256" key="3">
    <source>
        <dbReference type="ARBA" id="ARBA00022448"/>
    </source>
</evidence>
<reference evidence="10 11" key="1">
    <citation type="journal article" date="2014" name="Genome Announc.">
        <title>Draft Genome Sequence of Kocuria palustris PEL.</title>
        <authorList>
            <person name="Sharma G."/>
            <person name="Khatri I."/>
            <person name="Subramanian S."/>
        </authorList>
    </citation>
    <scope>NUCLEOTIDE SEQUENCE [LARGE SCALE GENOMIC DNA]</scope>
    <source>
        <strain evidence="10 11">PEL</strain>
    </source>
</reference>
<organism evidence="10 11">
    <name type="scientific">Kocuria palustris PEL</name>
    <dbReference type="NCBI Taxonomy" id="1236550"/>
    <lineage>
        <taxon>Bacteria</taxon>
        <taxon>Bacillati</taxon>
        <taxon>Actinomycetota</taxon>
        <taxon>Actinomycetes</taxon>
        <taxon>Micrococcales</taxon>
        <taxon>Micrococcaceae</taxon>
        <taxon>Kocuria</taxon>
    </lineage>
</organism>
<feature type="transmembrane region" description="Helical" evidence="9">
    <location>
        <begin position="321"/>
        <end position="339"/>
    </location>
</feature>
<comment type="subcellular location">
    <subcellularLocation>
        <location evidence="1">Cell membrane</location>
        <topology evidence="1">Multi-pass membrane protein</topology>
    </subcellularLocation>
</comment>
<dbReference type="PANTHER" id="PTHR30047">
    <property type="entry name" value="HIGH-AFFINITY CHOLINE TRANSPORT PROTEIN-RELATED"/>
    <property type="match status" value="1"/>
</dbReference>